<accession>A0A1F6A6N8</accession>
<dbReference type="AlphaFoldDB" id="A0A1F6A6N8"/>
<dbReference type="InterPro" id="IPR003741">
    <property type="entry name" value="LUD_dom"/>
</dbReference>
<feature type="domain" description="LUD" evidence="1">
    <location>
        <begin position="4"/>
        <end position="125"/>
    </location>
</feature>
<dbReference type="PANTHER" id="PTHR36179:SF2">
    <property type="entry name" value="LUD DOMAIN-CONTAINING PROTEIN"/>
    <property type="match status" value="1"/>
</dbReference>
<comment type="caution">
    <text evidence="2">The sequence shown here is derived from an EMBL/GenBank/DDBJ whole genome shotgun (WGS) entry which is preliminary data.</text>
</comment>
<evidence type="ECO:0000259" key="1">
    <source>
        <dbReference type="Pfam" id="PF02589"/>
    </source>
</evidence>
<dbReference type="Proteomes" id="UP000177092">
    <property type="component" value="Unassembled WGS sequence"/>
</dbReference>
<protein>
    <recommendedName>
        <fullName evidence="1">LUD domain-containing protein</fullName>
    </recommendedName>
</protein>
<sequence>MNMSSVTLETLGLDKEINESGRYDAVKPKLAKMDRETQSIEMQKLGSAPVWAVGSVQAITESGQVIIASNTGSQLPAYAYGSAHVIWVVGTQKIVKNLDEGMKRIYDFVLPLETEHMQNLYKMNSNVSKLLIINKEFIAGRLTVIFVKEKLGF</sequence>
<dbReference type="Pfam" id="PF02589">
    <property type="entry name" value="LUD_dom"/>
    <property type="match status" value="1"/>
</dbReference>
<name>A0A1F6A6N8_9BACT</name>
<evidence type="ECO:0000313" key="3">
    <source>
        <dbReference type="Proteomes" id="UP000177092"/>
    </source>
</evidence>
<proteinExistence type="predicted"/>
<reference evidence="2 3" key="1">
    <citation type="journal article" date="2016" name="Nat. Commun.">
        <title>Thousands of microbial genomes shed light on interconnected biogeochemical processes in an aquifer system.</title>
        <authorList>
            <person name="Anantharaman K."/>
            <person name="Brown C.T."/>
            <person name="Hug L.A."/>
            <person name="Sharon I."/>
            <person name="Castelle C.J."/>
            <person name="Probst A.J."/>
            <person name="Thomas B.C."/>
            <person name="Singh A."/>
            <person name="Wilkins M.J."/>
            <person name="Karaoz U."/>
            <person name="Brodie E.L."/>
            <person name="Williams K.H."/>
            <person name="Hubbard S.S."/>
            <person name="Banfield J.F."/>
        </authorList>
    </citation>
    <scope>NUCLEOTIDE SEQUENCE [LARGE SCALE GENOMIC DNA]</scope>
</reference>
<evidence type="ECO:0000313" key="2">
    <source>
        <dbReference type="EMBL" id="OGG20184.1"/>
    </source>
</evidence>
<dbReference type="PANTHER" id="PTHR36179">
    <property type="entry name" value="LUD_DOM DOMAIN-CONTAINING PROTEIN"/>
    <property type="match status" value="1"/>
</dbReference>
<dbReference type="STRING" id="1798384.A3D03_00545"/>
<gene>
    <name evidence="2" type="ORF">A3D03_00545</name>
</gene>
<dbReference type="EMBL" id="MFJN01000054">
    <property type="protein sequence ID" value="OGG20184.1"/>
    <property type="molecule type" value="Genomic_DNA"/>
</dbReference>
<organism evidence="2 3">
    <name type="scientific">Candidatus Gottesmanbacteria bacterium RIFCSPHIGHO2_02_FULL_40_13</name>
    <dbReference type="NCBI Taxonomy" id="1798384"/>
    <lineage>
        <taxon>Bacteria</taxon>
        <taxon>Candidatus Gottesmaniibacteriota</taxon>
    </lineage>
</organism>